<evidence type="ECO:0000313" key="4">
    <source>
        <dbReference type="Proteomes" id="UP000078486"/>
    </source>
</evidence>
<dbReference type="AlphaFoldDB" id="A0A178IJ66"/>
<accession>A0A178IJ66</accession>
<organism evidence="3 4">
    <name type="scientific">Termitidicoccus mucosus</name>
    <dbReference type="NCBI Taxonomy" id="1184151"/>
    <lineage>
        <taxon>Bacteria</taxon>
        <taxon>Pseudomonadati</taxon>
        <taxon>Verrucomicrobiota</taxon>
        <taxon>Opitutia</taxon>
        <taxon>Opitutales</taxon>
        <taxon>Opitutaceae</taxon>
        <taxon>Termitidicoccus</taxon>
    </lineage>
</organism>
<keyword evidence="4" id="KW-1185">Reference proteome</keyword>
<proteinExistence type="predicted"/>
<dbReference type="InterPro" id="IPR011250">
    <property type="entry name" value="OMP/PagP_B-barrel"/>
</dbReference>
<dbReference type="EMBL" id="LRRQ01000076">
    <property type="protein sequence ID" value="OAM89934.1"/>
    <property type="molecule type" value="Genomic_DNA"/>
</dbReference>
<dbReference type="Gene3D" id="2.40.160.20">
    <property type="match status" value="1"/>
</dbReference>
<gene>
    <name evidence="3" type="ORF">AW736_11540</name>
</gene>
<dbReference type="InterPro" id="IPR027385">
    <property type="entry name" value="Beta-barrel_OMP"/>
</dbReference>
<evidence type="ECO:0000256" key="1">
    <source>
        <dbReference type="ARBA" id="ARBA00022729"/>
    </source>
</evidence>
<dbReference type="Proteomes" id="UP000078486">
    <property type="component" value="Unassembled WGS sequence"/>
</dbReference>
<feature type="domain" description="Outer membrane protein beta-barrel" evidence="2">
    <location>
        <begin position="61"/>
        <end position="215"/>
    </location>
</feature>
<dbReference type="Pfam" id="PF13505">
    <property type="entry name" value="OMP_b-brl"/>
    <property type="match status" value="1"/>
</dbReference>
<evidence type="ECO:0000313" key="3">
    <source>
        <dbReference type="EMBL" id="OAM89934.1"/>
    </source>
</evidence>
<dbReference type="OrthoDB" id="9810367at2"/>
<keyword evidence="1" id="KW-0732">Signal</keyword>
<dbReference type="SUPFAM" id="SSF56925">
    <property type="entry name" value="OMPA-like"/>
    <property type="match status" value="1"/>
</dbReference>
<sequence length="232" mass="24903">MAMALEFSMKLNTFSRILGVAIGMLMTNLLVQGQTGSLAGRDVIGFWEVGPGIMLSSGLKVKQSGGRVIEGDSTFIGGTFSGGALLKGHHKLQLTAGYFYAADDVRASDLPSGEIEQRINFIPVVAEYHYRFAFSETVALRAGALFGVSAISLTYTNTDLDSFPGKKHYEAAVTYGGSVGMDVRLTDNLHLDFGYKYVGTGKTSFRPKGGGSEYRMDSIGGHLLSAALQMRF</sequence>
<evidence type="ECO:0000259" key="2">
    <source>
        <dbReference type="Pfam" id="PF13505"/>
    </source>
</evidence>
<name>A0A178IJ66_9BACT</name>
<reference evidence="3 4" key="1">
    <citation type="submission" date="2016-01" db="EMBL/GenBank/DDBJ databases">
        <title>High potential of lignocellulose degradation of a new Verrucomicrobia species.</title>
        <authorList>
            <person name="Wang Y."/>
            <person name="Shi Y."/>
            <person name="Qiu Z."/>
            <person name="Liu S."/>
            <person name="Yang H."/>
        </authorList>
    </citation>
    <scope>NUCLEOTIDE SEQUENCE [LARGE SCALE GENOMIC DNA]</scope>
    <source>
        <strain evidence="3 4">TSB47</strain>
    </source>
</reference>
<comment type="caution">
    <text evidence="3">The sequence shown here is derived from an EMBL/GenBank/DDBJ whole genome shotgun (WGS) entry which is preliminary data.</text>
</comment>
<protein>
    <recommendedName>
        <fullName evidence="2">Outer membrane protein beta-barrel domain-containing protein</fullName>
    </recommendedName>
</protein>